<dbReference type="InterPro" id="IPR029057">
    <property type="entry name" value="PRTase-like"/>
</dbReference>
<dbReference type="Pfam" id="PF00156">
    <property type="entry name" value="Pribosyltran"/>
    <property type="match status" value="1"/>
</dbReference>
<evidence type="ECO:0000313" key="3">
    <source>
        <dbReference type="EMBL" id="TXB62563.1"/>
    </source>
</evidence>
<feature type="region of interest" description="Disordered" evidence="1">
    <location>
        <begin position="181"/>
        <end position="200"/>
    </location>
</feature>
<protein>
    <submittedName>
        <fullName evidence="3">Bifunctional pyr operon transcriptional regulator/uracil phosphoribosyltransferase PyrR</fullName>
        <ecNumber evidence="3">2.4.2.9</ecNumber>
    </submittedName>
</protein>
<evidence type="ECO:0000259" key="2">
    <source>
        <dbReference type="Pfam" id="PF00156"/>
    </source>
</evidence>
<keyword evidence="4" id="KW-1185">Reference proteome</keyword>
<name>A0A5C6RK44_9BACT</name>
<sequence length="200" mass="22705">MEKGRVITGPRRFALIIERLCQQLIEQHGQFEEACLIGIQPRGAFLANRLHARLSEILGIPDLAYGRLDITFYRDDFRTREKPLAASKTEIDFLVEDKKVILVDDVLYTGRTVQAALTALNHYGRPAKVELVSMVDRRFNRHLPIQADYVGLTVDALDKAFVRVEWKEQHEEDQILIFADKSEARQPAAPGPADSESFSS</sequence>
<evidence type="ECO:0000313" key="4">
    <source>
        <dbReference type="Proteomes" id="UP000321580"/>
    </source>
</evidence>
<dbReference type="RefSeq" id="WP_147168011.1">
    <property type="nucleotide sequence ID" value="NZ_VOOR01000027.1"/>
</dbReference>
<dbReference type="EMBL" id="VOOR01000027">
    <property type="protein sequence ID" value="TXB62563.1"/>
    <property type="molecule type" value="Genomic_DNA"/>
</dbReference>
<keyword evidence="3" id="KW-0808">Transferase</keyword>
<dbReference type="GO" id="GO:0004845">
    <property type="term" value="F:uracil phosphoribosyltransferase activity"/>
    <property type="evidence" value="ECO:0007669"/>
    <property type="project" value="UniProtKB-EC"/>
</dbReference>
<feature type="domain" description="Phosphoribosyltransferase" evidence="2">
    <location>
        <begin position="12"/>
        <end position="168"/>
    </location>
</feature>
<dbReference type="OrthoDB" id="9802227at2"/>
<dbReference type="InterPro" id="IPR050137">
    <property type="entry name" value="PyrR_bifunctional"/>
</dbReference>
<comment type="caution">
    <text evidence="3">The sequence shown here is derived from an EMBL/GenBank/DDBJ whole genome shotgun (WGS) entry which is preliminary data.</text>
</comment>
<reference evidence="3 4" key="1">
    <citation type="submission" date="2019-08" db="EMBL/GenBank/DDBJ databases">
        <title>Genome of Phaeodactylibacter luteus.</title>
        <authorList>
            <person name="Bowman J.P."/>
        </authorList>
    </citation>
    <scope>NUCLEOTIDE SEQUENCE [LARGE SCALE GENOMIC DNA]</scope>
    <source>
        <strain evidence="3 4">KCTC 42180</strain>
    </source>
</reference>
<dbReference type="NCBIfam" id="NF003549">
    <property type="entry name" value="PRK05205.1-5"/>
    <property type="match status" value="1"/>
</dbReference>
<dbReference type="CDD" id="cd06223">
    <property type="entry name" value="PRTases_typeI"/>
    <property type="match status" value="1"/>
</dbReference>
<dbReference type="SUPFAM" id="SSF53271">
    <property type="entry name" value="PRTase-like"/>
    <property type="match status" value="1"/>
</dbReference>
<dbReference type="EC" id="2.4.2.9" evidence="3"/>
<dbReference type="Gene3D" id="3.40.50.2020">
    <property type="match status" value="1"/>
</dbReference>
<proteinExistence type="predicted"/>
<dbReference type="Proteomes" id="UP000321580">
    <property type="component" value="Unassembled WGS sequence"/>
</dbReference>
<organism evidence="3 4">
    <name type="scientific">Phaeodactylibacter luteus</name>
    <dbReference type="NCBI Taxonomy" id="1564516"/>
    <lineage>
        <taxon>Bacteria</taxon>
        <taxon>Pseudomonadati</taxon>
        <taxon>Bacteroidota</taxon>
        <taxon>Saprospiria</taxon>
        <taxon>Saprospirales</taxon>
        <taxon>Haliscomenobacteraceae</taxon>
        <taxon>Phaeodactylibacter</taxon>
    </lineage>
</organism>
<dbReference type="PANTHER" id="PTHR11608:SF0">
    <property type="entry name" value="BIFUNCTIONAL PROTEIN PYRR"/>
    <property type="match status" value="1"/>
</dbReference>
<keyword evidence="3" id="KW-0328">Glycosyltransferase</keyword>
<gene>
    <name evidence="3" type="primary">pyrR</name>
    <name evidence="3" type="ORF">FRY97_13165</name>
</gene>
<evidence type="ECO:0000256" key="1">
    <source>
        <dbReference type="SAM" id="MobiDB-lite"/>
    </source>
</evidence>
<dbReference type="AlphaFoldDB" id="A0A5C6RK44"/>
<dbReference type="InterPro" id="IPR000836">
    <property type="entry name" value="PRTase_dom"/>
</dbReference>
<accession>A0A5C6RK44</accession>
<dbReference type="PANTHER" id="PTHR11608">
    <property type="entry name" value="BIFUNCTIONAL PROTEIN PYRR"/>
    <property type="match status" value="1"/>
</dbReference>